<evidence type="ECO:0000313" key="4">
    <source>
        <dbReference type="Proteomes" id="UP000182737"/>
    </source>
</evidence>
<evidence type="ECO:0000313" key="3">
    <source>
        <dbReference type="EMBL" id="SFJ08577.1"/>
    </source>
</evidence>
<dbReference type="EMBL" id="FORI01000015">
    <property type="protein sequence ID" value="SFJ08577.1"/>
    <property type="molecule type" value="Genomic_DNA"/>
</dbReference>
<feature type="domain" description="Carbohydrate-binding" evidence="2">
    <location>
        <begin position="66"/>
        <end position="251"/>
    </location>
</feature>
<feature type="chain" id="PRO_5010274966" evidence="1">
    <location>
        <begin position="28"/>
        <end position="263"/>
    </location>
</feature>
<evidence type="ECO:0000259" key="2">
    <source>
        <dbReference type="Pfam" id="PF06452"/>
    </source>
</evidence>
<dbReference type="OrthoDB" id="9760450at2"/>
<dbReference type="Pfam" id="PF06452">
    <property type="entry name" value="CBM9_1"/>
    <property type="match status" value="1"/>
</dbReference>
<dbReference type="RefSeq" id="WP_074933817.1">
    <property type="nucleotide sequence ID" value="NZ_FORI01000015.1"/>
</dbReference>
<name>A0A1I3NHC9_9SPIR</name>
<feature type="signal peptide" evidence="1">
    <location>
        <begin position="1"/>
        <end position="27"/>
    </location>
</feature>
<dbReference type="InterPro" id="IPR010502">
    <property type="entry name" value="Carb-bd_dom_fam9"/>
</dbReference>
<dbReference type="SUPFAM" id="SSF49344">
    <property type="entry name" value="CBD9-like"/>
    <property type="match status" value="1"/>
</dbReference>
<protein>
    <submittedName>
        <fullName evidence="3">Carbohydrate family 9 binding domain-like</fullName>
    </submittedName>
</protein>
<dbReference type="GO" id="GO:0030246">
    <property type="term" value="F:carbohydrate binding"/>
    <property type="evidence" value="ECO:0007669"/>
    <property type="project" value="InterPro"/>
</dbReference>
<accession>A0A1I3NHC9</accession>
<dbReference type="PROSITE" id="PS51257">
    <property type="entry name" value="PROKAR_LIPOPROTEIN"/>
    <property type="match status" value="1"/>
</dbReference>
<reference evidence="4" key="1">
    <citation type="submission" date="2016-10" db="EMBL/GenBank/DDBJ databases">
        <authorList>
            <person name="Varghese N."/>
            <person name="Submissions S."/>
        </authorList>
    </citation>
    <scope>NUCLEOTIDE SEQUENCE [LARGE SCALE GENOMIC DNA]</scope>
    <source>
        <strain evidence="4">XBD1002</strain>
    </source>
</reference>
<organism evidence="3 4">
    <name type="scientific">Treponema bryantii</name>
    <dbReference type="NCBI Taxonomy" id="163"/>
    <lineage>
        <taxon>Bacteria</taxon>
        <taxon>Pseudomonadati</taxon>
        <taxon>Spirochaetota</taxon>
        <taxon>Spirochaetia</taxon>
        <taxon>Spirochaetales</taxon>
        <taxon>Treponemataceae</taxon>
        <taxon>Treponema</taxon>
    </lineage>
</organism>
<sequence length="263" mass="29344">MKKQNFVIAGMLSGAVMMLLSSCLAINAKKIVEPPYLPPEEAFADAGEQEKNFKVYYSSSKSPVIDGDFSEWEGLDGVRVRRMVYGGMFNPENTDGLFKVRADDSFLYIFADIDDDEPQENKFPAPQGWRDDSIEFFFGTDTGYHTFYKSTDHRVRIVPQSKTNKSAYDVSVNDVSMVGSIKASVVYSEHGYKIEAAVPFSLLSVKKLKPKQKVRGDFQINDADGGKERARLIHWNSGKDNTYLDASSWGDGVVVALEEAGNE</sequence>
<dbReference type="Gene3D" id="2.60.40.1190">
    <property type="match status" value="1"/>
</dbReference>
<keyword evidence="4" id="KW-1185">Reference proteome</keyword>
<dbReference type="Proteomes" id="UP000182737">
    <property type="component" value="Unassembled WGS sequence"/>
</dbReference>
<dbReference type="GO" id="GO:0016052">
    <property type="term" value="P:carbohydrate catabolic process"/>
    <property type="evidence" value="ECO:0007669"/>
    <property type="project" value="InterPro"/>
</dbReference>
<gene>
    <name evidence="3" type="ORF">SAMN04487775_11510</name>
</gene>
<dbReference type="AlphaFoldDB" id="A0A1I3NHC9"/>
<dbReference type="GO" id="GO:0004553">
    <property type="term" value="F:hydrolase activity, hydrolyzing O-glycosyl compounds"/>
    <property type="evidence" value="ECO:0007669"/>
    <property type="project" value="InterPro"/>
</dbReference>
<evidence type="ECO:0000256" key="1">
    <source>
        <dbReference type="SAM" id="SignalP"/>
    </source>
</evidence>
<proteinExistence type="predicted"/>
<keyword evidence="1" id="KW-0732">Signal</keyword>